<feature type="transmembrane region" description="Helical" evidence="1">
    <location>
        <begin position="79"/>
        <end position="102"/>
    </location>
</feature>
<dbReference type="Pfam" id="PF07331">
    <property type="entry name" value="TctB"/>
    <property type="match status" value="1"/>
</dbReference>
<dbReference type="InterPro" id="IPR009936">
    <property type="entry name" value="DUF1468"/>
</dbReference>
<proteinExistence type="predicted"/>
<feature type="transmembrane region" description="Helical" evidence="1">
    <location>
        <begin position="12"/>
        <end position="31"/>
    </location>
</feature>
<organism evidence="3 4">
    <name type="scientific">Phyllobacterium phragmitis</name>
    <dbReference type="NCBI Taxonomy" id="2670329"/>
    <lineage>
        <taxon>Bacteria</taxon>
        <taxon>Pseudomonadati</taxon>
        <taxon>Pseudomonadota</taxon>
        <taxon>Alphaproteobacteria</taxon>
        <taxon>Hyphomicrobiales</taxon>
        <taxon>Phyllobacteriaceae</taxon>
        <taxon>Phyllobacterium</taxon>
    </lineage>
</organism>
<name>A0A2S9IPL9_9HYPH</name>
<reference evidence="3 4" key="1">
    <citation type="submission" date="2018-02" db="EMBL/GenBank/DDBJ databases">
        <title>The draft genome of Phyllobacterium sp. 1N-3.</title>
        <authorList>
            <person name="Liu L."/>
            <person name="Li L."/>
            <person name="Zhang X."/>
            <person name="Wang T."/>
            <person name="Liang L."/>
        </authorList>
    </citation>
    <scope>NUCLEOTIDE SEQUENCE [LARGE SCALE GENOMIC DNA]</scope>
    <source>
        <strain evidence="3 4">1N-3</strain>
    </source>
</reference>
<feature type="transmembrane region" description="Helical" evidence="1">
    <location>
        <begin position="37"/>
        <end position="58"/>
    </location>
</feature>
<protein>
    <recommendedName>
        <fullName evidence="2">DUF1468 domain-containing protein</fullName>
    </recommendedName>
</protein>
<dbReference type="Proteomes" id="UP000239434">
    <property type="component" value="Unassembled WGS sequence"/>
</dbReference>
<keyword evidence="4" id="KW-1185">Reference proteome</keyword>
<dbReference type="EMBL" id="PVBR01000012">
    <property type="protein sequence ID" value="PRD42460.1"/>
    <property type="molecule type" value="Genomic_DNA"/>
</dbReference>
<keyword evidence="1" id="KW-0812">Transmembrane</keyword>
<feature type="domain" description="DUF1468" evidence="2">
    <location>
        <begin position="17"/>
        <end position="146"/>
    </location>
</feature>
<sequence>MSETRPSRLTRPETVTAIGILIVAGAFLVPALELKPISALLPVAMLIGLIVLSLALLFKDQRKAALGENARPMMKVPSRVASAFLLIIGYVVATDLIGFYLATTITIPLVAYAFGYRSVPGLLAATAIVVGAIYLIFDFAMAQQFPAGIVWGR</sequence>
<comment type="caution">
    <text evidence="3">The sequence shown here is derived from an EMBL/GenBank/DDBJ whole genome shotgun (WGS) entry which is preliminary data.</text>
</comment>
<evidence type="ECO:0000313" key="4">
    <source>
        <dbReference type="Proteomes" id="UP000239434"/>
    </source>
</evidence>
<gene>
    <name evidence="3" type="ORF">C5748_16930</name>
</gene>
<evidence type="ECO:0000256" key="1">
    <source>
        <dbReference type="SAM" id="Phobius"/>
    </source>
</evidence>
<keyword evidence="1" id="KW-0472">Membrane</keyword>
<feature type="transmembrane region" description="Helical" evidence="1">
    <location>
        <begin position="114"/>
        <end position="137"/>
    </location>
</feature>
<accession>A0A2S9IPL9</accession>
<evidence type="ECO:0000313" key="3">
    <source>
        <dbReference type="EMBL" id="PRD42460.1"/>
    </source>
</evidence>
<dbReference type="RefSeq" id="WP_105743099.1">
    <property type="nucleotide sequence ID" value="NZ_PVBR01000012.1"/>
</dbReference>
<evidence type="ECO:0000259" key="2">
    <source>
        <dbReference type="Pfam" id="PF07331"/>
    </source>
</evidence>
<keyword evidence="1" id="KW-1133">Transmembrane helix</keyword>
<dbReference type="AlphaFoldDB" id="A0A2S9IPL9"/>